<name>A0A0U1BUH4_9MYCO</name>
<proteinExistence type="predicted"/>
<evidence type="ECO:0000313" key="1">
    <source>
        <dbReference type="EMBL" id="CPV69934.1"/>
    </source>
</evidence>
<protein>
    <submittedName>
        <fullName evidence="1">Uncharacterized protein</fullName>
    </submittedName>
</protein>
<dbReference type="AlphaFoldDB" id="A0A0U1BUH4"/>
<sequence length="122" mass="13791">MPTFHRVVTLHRFIHAPDADTAHERAHHGMQIDRNMPPDRFSIVESALVEHTAVLPYLHAGEDDDLWQVSIRVSARLRTANALAATEAAHQLVTVDPRKARDDAFEFEIQVSDDEHQIRLAG</sequence>
<organism evidence="1 2">
    <name type="scientific">Mycobacteroides abscessus</name>
    <dbReference type="NCBI Taxonomy" id="36809"/>
    <lineage>
        <taxon>Bacteria</taxon>
        <taxon>Bacillati</taxon>
        <taxon>Actinomycetota</taxon>
        <taxon>Actinomycetes</taxon>
        <taxon>Mycobacteriales</taxon>
        <taxon>Mycobacteriaceae</taxon>
        <taxon>Mycobacteroides</taxon>
    </lineage>
</organism>
<gene>
    <name evidence="1" type="ORF">ERS075579_04676</name>
</gene>
<evidence type="ECO:0000313" key="2">
    <source>
        <dbReference type="Proteomes" id="UP000045782"/>
    </source>
</evidence>
<dbReference type="Proteomes" id="UP000045782">
    <property type="component" value="Unassembled WGS sequence"/>
</dbReference>
<reference evidence="1 2" key="1">
    <citation type="submission" date="2015-03" db="EMBL/GenBank/DDBJ databases">
        <authorList>
            <person name="Murphy D."/>
        </authorList>
    </citation>
    <scope>NUCLEOTIDE SEQUENCE [LARGE SCALE GENOMIC DNA]</scope>
    <source>
        <strain evidence="1 2">PAP088</strain>
    </source>
</reference>
<dbReference type="EMBL" id="CSWP01000012">
    <property type="protein sequence ID" value="CPV69934.1"/>
    <property type="molecule type" value="Genomic_DNA"/>
</dbReference>
<dbReference type="RefSeq" id="WP_005102633.1">
    <property type="nucleotide sequence ID" value="NZ_CP014951.1"/>
</dbReference>
<accession>A0A0U1BUH4</accession>